<organism evidence="3 4">
    <name type="scientific">Gordonia rhizosphera NBRC 16068</name>
    <dbReference type="NCBI Taxonomy" id="1108045"/>
    <lineage>
        <taxon>Bacteria</taxon>
        <taxon>Bacillati</taxon>
        <taxon>Actinomycetota</taxon>
        <taxon>Actinomycetes</taxon>
        <taxon>Mycobacteriales</taxon>
        <taxon>Gordoniaceae</taxon>
        <taxon>Gordonia</taxon>
    </lineage>
</organism>
<proteinExistence type="predicted"/>
<dbReference type="RefSeq" id="WP_006334187.1">
    <property type="nucleotide sequence ID" value="NZ_BAHC01000120.1"/>
</dbReference>
<evidence type="ECO:0000313" key="3">
    <source>
        <dbReference type="EMBL" id="GAB90976.1"/>
    </source>
</evidence>
<dbReference type="STRING" id="1108045.GORHZ_120_00320"/>
<dbReference type="Pfam" id="PF20434">
    <property type="entry name" value="BD-FAE"/>
    <property type="match status" value="1"/>
</dbReference>
<keyword evidence="1" id="KW-0378">Hydrolase</keyword>
<dbReference type="AlphaFoldDB" id="K6WB37"/>
<evidence type="ECO:0000256" key="1">
    <source>
        <dbReference type="ARBA" id="ARBA00022801"/>
    </source>
</evidence>
<dbReference type="PANTHER" id="PTHR48081">
    <property type="entry name" value="AB HYDROLASE SUPERFAMILY PROTEIN C4A8.06C"/>
    <property type="match status" value="1"/>
</dbReference>
<dbReference type="Proteomes" id="UP000008363">
    <property type="component" value="Unassembled WGS sequence"/>
</dbReference>
<accession>K6WB37</accession>
<evidence type="ECO:0000259" key="2">
    <source>
        <dbReference type="Pfam" id="PF20434"/>
    </source>
</evidence>
<reference evidence="3 4" key="1">
    <citation type="submission" date="2012-08" db="EMBL/GenBank/DDBJ databases">
        <title>Whole genome shotgun sequence of Gordonia rhizosphera NBRC 16068.</title>
        <authorList>
            <person name="Takarada H."/>
            <person name="Isaki S."/>
            <person name="Hosoyama A."/>
            <person name="Tsuchikane K."/>
            <person name="Katsumata H."/>
            <person name="Baba S."/>
            <person name="Ohji S."/>
            <person name="Yamazaki S."/>
            <person name="Fujita N."/>
        </authorList>
    </citation>
    <scope>NUCLEOTIDE SEQUENCE [LARGE SCALE GENOMIC DNA]</scope>
    <source>
        <strain evidence="3 4">NBRC 16068</strain>
    </source>
</reference>
<dbReference type="EMBL" id="BAHC01000120">
    <property type="protein sequence ID" value="GAB90976.1"/>
    <property type="molecule type" value="Genomic_DNA"/>
</dbReference>
<dbReference type="OrthoDB" id="255603at2"/>
<sequence>MTHLEDGLAHRPFTAAAAALLAAVLIVSGCSETESPATPTTVAATPVATRLQRHGVVPIPLAYPTADSADPRQNFGDLYLPTPPGGRAVPLIVLYHGGGWRYGAGGLSGMDPLAQVLVAHGLAVFNVEYRRLGSGGGWPTTLADARDAGDFAATLRDRYAVLAGGETIAVGHSAGGQLAVWASQHQRRPPHAVISIAGPLDMTYAALHGDRFVRQFLGGLPAAVPAHYALADPSVNPHLSSPVIVLAGTKDRVVPISVARHYVEDTAGPGQPTMIEVPGASHTSLITPGKIGFAQVVGTIERVAHGMAVGAVTISRRG</sequence>
<dbReference type="ESTHER" id="9acto-k6wb37">
    <property type="family name" value="Est9X"/>
</dbReference>
<dbReference type="GO" id="GO:0016787">
    <property type="term" value="F:hydrolase activity"/>
    <property type="evidence" value="ECO:0007669"/>
    <property type="project" value="UniProtKB-KW"/>
</dbReference>
<keyword evidence="4" id="KW-1185">Reference proteome</keyword>
<dbReference type="SUPFAM" id="SSF53474">
    <property type="entry name" value="alpha/beta-Hydrolases"/>
    <property type="match status" value="1"/>
</dbReference>
<dbReference type="InterPro" id="IPR029058">
    <property type="entry name" value="AB_hydrolase_fold"/>
</dbReference>
<comment type="caution">
    <text evidence="3">The sequence shown here is derived from an EMBL/GenBank/DDBJ whole genome shotgun (WGS) entry which is preliminary data.</text>
</comment>
<feature type="domain" description="BD-FAE-like" evidence="2">
    <location>
        <begin position="77"/>
        <end position="259"/>
    </location>
</feature>
<dbReference type="InterPro" id="IPR050300">
    <property type="entry name" value="GDXG_lipolytic_enzyme"/>
</dbReference>
<evidence type="ECO:0000313" key="4">
    <source>
        <dbReference type="Proteomes" id="UP000008363"/>
    </source>
</evidence>
<dbReference type="eggNOG" id="COG1506">
    <property type="taxonomic scope" value="Bacteria"/>
</dbReference>
<dbReference type="InterPro" id="IPR049492">
    <property type="entry name" value="BD-FAE-like_dom"/>
</dbReference>
<protein>
    <recommendedName>
        <fullName evidence="2">BD-FAE-like domain-containing protein</fullName>
    </recommendedName>
</protein>
<name>K6WB37_9ACTN</name>
<gene>
    <name evidence="3" type="ORF">GORHZ_120_00320</name>
</gene>
<dbReference type="Gene3D" id="3.40.50.1820">
    <property type="entry name" value="alpha/beta hydrolase"/>
    <property type="match status" value="1"/>
</dbReference>